<evidence type="ECO:0000313" key="6">
    <source>
        <dbReference type="EMBL" id="EIW18320.1"/>
    </source>
</evidence>
<protein>
    <submittedName>
        <fullName evidence="6">Integrase family protein</fullName>
    </submittedName>
</protein>
<dbReference type="InterPro" id="IPR044068">
    <property type="entry name" value="CB"/>
</dbReference>
<keyword evidence="2" id="KW-0233">DNA recombination</keyword>
<dbReference type="PROSITE" id="PS51900">
    <property type="entry name" value="CB"/>
    <property type="match status" value="1"/>
</dbReference>
<dbReference type="AlphaFoldDB" id="I8RJH9"/>
<dbReference type="RefSeq" id="WP_007934481.1">
    <property type="nucleotide sequence ID" value="NZ_AKVJ01000027.1"/>
</dbReference>
<dbReference type="GO" id="GO:0003677">
    <property type="term" value="F:DNA binding"/>
    <property type="evidence" value="ECO:0007669"/>
    <property type="project" value="UniProtKB-UniRule"/>
</dbReference>
<gene>
    <name evidence="6" type="ORF">FB4_3494</name>
</gene>
<sequence length="405" mass="46829">MERVTLSKLILQVRDTMNYLRYPENHIKRNMRIWEKFQQYSQKHSQECFSEELGERYLKETYNYPYPHTGRMPDSIQRGVRAIRMLGDYQQHGHIRRSSRRPAPLYPTEFNEMMEQYGKRLLESGLSVATVKNRNAHTGHFLAFIHIKKKLSLLEVDAQLISNYVTSLTGYANSTMGGMLSNLRGFLEFLFETGRIKINLSLNVPPVKRDFSYRLPSTWKEEEVRTLLAAVDRGSPIGKRDYAIMLLITRLGLRRSDAENLKLNQIDWEKSCVEFVQIKTKRPLLLPMPEDVGEAIIDYLRYGRPQTNAETLFVQHVPPYYGSICAGNIMAKYITLSGVNIENKRHGLHTLRHTLASRLLEQHVSVHLISDILGHANIYATNDYLHLNLEQLKQCAIEVGEVSPP</sequence>
<dbReference type="Proteomes" id="UP000004324">
    <property type="component" value="Unassembled WGS sequence"/>
</dbReference>
<dbReference type="InterPro" id="IPR050090">
    <property type="entry name" value="Tyrosine_recombinase_XerCD"/>
</dbReference>
<keyword evidence="7" id="KW-1185">Reference proteome</keyword>
<evidence type="ECO:0000256" key="1">
    <source>
        <dbReference type="ARBA" id="ARBA00023125"/>
    </source>
</evidence>
<reference evidence="6 7" key="1">
    <citation type="journal article" date="2012" name="J. Bacteriol.">
        <title>Draft Genome Sequences for Two Metal-Reducing Pelosinus fermentans Strains Isolated from a Cr(VI)-Contaminated Site and for Type Strain R7.</title>
        <authorList>
            <person name="Brown S.D."/>
            <person name="Podar M."/>
            <person name="Klingeman D.M."/>
            <person name="Johnson C.M."/>
            <person name="Yang Z.K."/>
            <person name="Utturkar S.M."/>
            <person name="Land M.L."/>
            <person name="Mosher J.J."/>
            <person name="Hurt R.A.Jr."/>
            <person name="Phelps T.J."/>
            <person name="Palumbo A.V."/>
            <person name="Arkin A.P."/>
            <person name="Hazen T.C."/>
            <person name="Elias D.A."/>
        </authorList>
    </citation>
    <scope>NUCLEOTIDE SEQUENCE [LARGE SCALE GENOMIC DNA]</scope>
    <source>
        <strain evidence="6 7">B4</strain>
    </source>
</reference>
<dbReference type="EMBL" id="AKVJ01000027">
    <property type="protein sequence ID" value="EIW18320.1"/>
    <property type="molecule type" value="Genomic_DNA"/>
</dbReference>
<feature type="domain" description="Tyr recombinase" evidence="4">
    <location>
        <begin position="214"/>
        <end position="397"/>
    </location>
</feature>
<dbReference type="InterPro" id="IPR010998">
    <property type="entry name" value="Integrase_recombinase_N"/>
</dbReference>
<dbReference type="PANTHER" id="PTHR30349">
    <property type="entry name" value="PHAGE INTEGRASE-RELATED"/>
    <property type="match status" value="1"/>
</dbReference>
<keyword evidence="1 3" id="KW-0238">DNA-binding</keyword>
<dbReference type="InterPro" id="IPR011010">
    <property type="entry name" value="DNA_brk_join_enz"/>
</dbReference>
<dbReference type="GO" id="GO:0015074">
    <property type="term" value="P:DNA integration"/>
    <property type="evidence" value="ECO:0007669"/>
    <property type="project" value="InterPro"/>
</dbReference>
<name>I8RJH9_9FIRM</name>
<comment type="caution">
    <text evidence="6">The sequence shown here is derived from an EMBL/GenBank/DDBJ whole genome shotgun (WGS) entry which is preliminary data.</text>
</comment>
<proteinExistence type="predicted"/>
<evidence type="ECO:0000259" key="5">
    <source>
        <dbReference type="PROSITE" id="PS51900"/>
    </source>
</evidence>
<dbReference type="InterPro" id="IPR002104">
    <property type="entry name" value="Integrase_catalytic"/>
</dbReference>
<dbReference type="GO" id="GO:0006310">
    <property type="term" value="P:DNA recombination"/>
    <property type="evidence" value="ECO:0007669"/>
    <property type="project" value="UniProtKB-KW"/>
</dbReference>
<evidence type="ECO:0000313" key="7">
    <source>
        <dbReference type="Proteomes" id="UP000004324"/>
    </source>
</evidence>
<dbReference type="PROSITE" id="PS51898">
    <property type="entry name" value="TYR_RECOMBINASE"/>
    <property type="match status" value="1"/>
</dbReference>
<organism evidence="6 7">
    <name type="scientific">Pelosinus fermentans B4</name>
    <dbReference type="NCBI Taxonomy" id="1149862"/>
    <lineage>
        <taxon>Bacteria</taxon>
        <taxon>Bacillati</taxon>
        <taxon>Bacillota</taxon>
        <taxon>Negativicutes</taxon>
        <taxon>Selenomonadales</taxon>
        <taxon>Sporomusaceae</taxon>
        <taxon>Pelosinus</taxon>
    </lineage>
</organism>
<dbReference type="Gene3D" id="1.10.443.10">
    <property type="entry name" value="Intergrase catalytic core"/>
    <property type="match status" value="1"/>
</dbReference>
<dbReference type="Gene3D" id="1.10.150.130">
    <property type="match status" value="1"/>
</dbReference>
<feature type="domain" description="Core-binding (CB)" evidence="5">
    <location>
        <begin position="108"/>
        <end position="191"/>
    </location>
</feature>
<dbReference type="PATRIC" id="fig|1149862.3.peg.2453"/>
<evidence type="ECO:0000256" key="3">
    <source>
        <dbReference type="PROSITE-ProRule" id="PRU01248"/>
    </source>
</evidence>
<accession>I8RJH9</accession>
<dbReference type="OrthoDB" id="9803188at2"/>
<evidence type="ECO:0000259" key="4">
    <source>
        <dbReference type="PROSITE" id="PS51898"/>
    </source>
</evidence>
<dbReference type="PANTHER" id="PTHR30349:SF90">
    <property type="entry name" value="TYROSINE RECOMBINASE XERD"/>
    <property type="match status" value="1"/>
</dbReference>
<evidence type="ECO:0000256" key="2">
    <source>
        <dbReference type="ARBA" id="ARBA00023172"/>
    </source>
</evidence>
<dbReference type="SUPFAM" id="SSF56349">
    <property type="entry name" value="DNA breaking-rejoining enzymes"/>
    <property type="match status" value="1"/>
</dbReference>
<dbReference type="Pfam" id="PF00589">
    <property type="entry name" value="Phage_integrase"/>
    <property type="match status" value="1"/>
</dbReference>
<dbReference type="InterPro" id="IPR013762">
    <property type="entry name" value="Integrase-like_cat_sf"/>
</dbReference>